<comment type="caution">
    <text evidence="2">The sequence shown here is derived from an EMBL/GenBank/DDBJ whole genome shotgun (WGS) entry which is preliminary data.</text>
</comment>
<gene>
    <name evidence="2" type="ORF">CN311_07645</name>
</gene>
<reference evidence="2 3" key="1">
    <citation type="submission" date="2017-09" db="EMBL/GenBank/DDBJ databases">
        <title>Mesorhizobum sanjuanii sp. nov. isolated from nodules of Lotus tenuis in saline-alkaline lowlands of Flooding Pampa.</title>
        <authorList>
            <person name="Sannazzaro A.I."/>
            <person name="Torres Tejerizo G.A."/>
            <person name="Fontana F."/>
            <person name="Cumpa Velazquez L.M."/>
            <person name="Hansen L."/>
            <person name="Pistorio M."/>
            <person name="Estrella M.J."/>
        </authorList>
    </citation>
    <scope>NUCLEOTIDE SEQUENCE [LARGE SCALE GENOMIC DNA]</scope>
    <source>
        <strain evidence="2 3">BSA136</strain>
    </source>
</reference>
<feature type="domain" description="KTSC" evidence="1">
    <location>
        <begin position="3"/>
        <end position="30"/>
    </location>
</feature>
<keyword evidence="3" id="KW-1185">Reference proteome</keyword>
<sequence>MAAVPAETYAAFRNAFAKGRFFNAHIRDQFRYRHAGGQENTG</sequence>
<dbReference type="AlphaFoldDB" id="A0A2A6FIW3"/>
<name>A0A2A6FIW3_9HYPH</name>
<dbReference type="Proteomes" id="UP000219182">
    <property type="component" value="Unassembled WGS sequence"/>
</dbReference>
<protein>
    <recommendedName>
        <fullName evidence="1">KTSC domain-containing protein</fullName>
    </recommendedName>
</protein>
<proteinExistence type="predicted"/>
<evidence type="ECO:0000313" key="2">
    <source>
        <dbReference type="EMBL" id="PDQ21692.1"/>
    </source>
</evidence>
<accession>A0A2A6FIW3</accession>
<evidence type="ECO:0000313" key="3">
    <source>
        <dbReference type="Proteomes" id="UP000219182"/>
    </source>
</evidence>
<evidence type="ECO:0000259" key="1">
    <source>
        <dbReference type="Pfam" id="PF13619"/>
    </source>
</evidence>
<dbReference type="Pfam" id="PF13619">
    <property type="entry name" value="KTSC"/>
    <property type="match status" value="1"/>
</dbReference>
<organism evidence="2 3">
    <name type="scientific">Mesorhizobium sanjuanii</name>
    <dbReference type="NCBI Taxonomy" id="2037900"/>
    <lineage>
        <taxon>Bacteria</taxon>
        <taxon>Pseudomonadati</taxon>
        <taxon>Pseudomonadota</taxon>
        <taxon>Alphaproteobacteria</taxon>
        <taxon>Hyphomicrobiales</taxon>
        <taxon>Phyllobacteriaceae</taxon>
        <taxon>Mesorhizobium</taxon>
    </lineage>
</organism>
<dbReference type="InterPro" id="IPR025309">
    <property type="entry name" value="KTSC_dom"/>
</dbReference>
<dbReference type="EMBL" id="NWQG01000042">
    <property type="protein sequence ID" value="PDQ21692.1"/>
    <property type="molecule type" value="Genomic_DNA"/>
</dbReference>